<evidence type="ECO:0000313" key="3">
    <source>
        <dbReference type="EMBL" id="ESZ92237.1"/>
    </source>
</evidence>
<feature type="region of interest" description="Disordered" evidence="1">
    <location>
        <begin position="17"/>
        <end position="57"/>
    </location>
</feature>
<evidence type="ECO:0000256" key="1">
    <source>
        <dbReference type="SAM" id="MobiDB-lite"/>
    </source>
</evidence>
<sequence length="701" mass="76368">MDLTSRITKTISWSTHQAIANPSPPFRRQAPPTDCSQAEQSASRVSQQASQSIQQAKQSASQAVQQASQSASNSIQQANNSASQLIAAASRSSSSVVSSASSAMQSIQASASSAVARANGAMQSAQFTASLLQQEVSKAETTAAAANRHTEESQNAAITATQAALAIIGSIIASTLLTMLVFWCIIRYRKKKLEERRTDRNERHDEYNVDEKPPVPRIHEGEREDSRRDMLGPQRMKSTATVSSLSSSDSYAKVMHDGQDGYEKEPTMKETYLEWNPKDPPKAPTLSSWLQVGVKDGVSPFASGPINLPISGDNDGKGPLDGQLRSPLSTNRMRSPRIPINISSPAVISTIPDNKQSIYIQYDQDISKKSRNETQPTADTEKESIWTNDTRSSTLRSESALEHQGFKMVFPQPTQPIRQTAEWFMEQQQEQQQNEIPKTPTQNQHYIRESLLTDTDSPSTTKMSRINMNAQPKTPKLGVGVSIKSMKGEVHYVNSVRSAKSLKGLKSAVSGAGTQSEGKTGKTGGSADEGRRGEEVERSSISFRFVSSRETTLGIQQDSTCDQAGIEMRFEVQKPSSNRSSANCLPTMGNCLVRLQAEMLSPPPNSGNWENLGPRKVLLVNSQHAHMRSKSGNGMGGSAECEKGMGVPLGRRETPSGIEGLTFDYAGRPVWRDPKSKTIDSDDSDVTNGKHTEEKRGNFGT</sequence>
<feature type="region of interest" description="Disordered" evidence="1">
    <location>
        <begin position="195"/>
        <end position="249"/>
    </location>
</feature>
<proteinExistence type="predicted"/>
<keyword evidence="2" id="KW-0812">Transmembrane</keyword>
<feature type="compositionally biased region" description="Basic and acidic residues" evidence="1">
    <location>
        <begin position="670"/>
        <end position="680"/>
    </location>
</feature>
<dbReference type="HOGENOM" id="CLU_393379_0_0_1"/>
<comment type="caution">
    <text evidence="3">The sequence shown here is derived from an EMBL/GenBank/DDBJ whole genome shotgun (WGS) entry which is preliminary data.</text>
</comment>
<accession>W9C644</accession>
<feature type="compositionally biased region" description="Basic and acidic residues" evidence="1">
    <location>
        <begin position="195"/>
        <end position="230"/>
    </location>
</feature>
<protein>
    <submittedName>
        <fullName evidence="3">Uncharacterized protein</fullName>
    </submittedName>
</protein>
<reference evidence="3 4" key="1">
    <citation type="journal article" date="2014" name="Genome Announc.">
        <title>Draft genome sequence of Sclerotinia borealis, a psychrophilic plant pathogenic fungus.</title>
        <authorList>
            <person name="Mardanov A.V."/>
            <person name="Beletsky A.V."/>
            <person name="Kadnikov V.V."/>
            <person name="Ignatov A.N."/>
            <person name="Ravin N.V."/>
        </authorList>
    </citation>
    <scope>NUCLEOTIDE SEQUENCE [LARGE SCALE GENOMIC DNA]</scope>
    <source>
        <strain evidence="4">F-4157</strain>
    </source>
</reference>
<dbReference type="OrthoDB" id="5241722at2759"/>
<feature type="region of interest" description="Disordered" evidence="1">
    <location>
        <begin position="507"/>
        <end position="540"/>
    </location>
</feature>
<feature type="compositionally biased region" description="Polar residues" evidence="1">
    <location>
        <begin position="385"/>
        <end position="397"/>
    </location>
</feature>
<feature type="region of interest" description="Disordered" evidence="1">
    <location>
        <begin position="669"/>
        <end position="701"/>
    </location>
</feature>
<organism evidence="3 4">
    <name type="scientific">Sclerotinia borealis (strain F-4128)</name>
    <dbReference type="NCBI Taxonomy" id="1432307"/>
    <lineage>
        <taxon>Eukaryota</taxon>
        <taxon>Fungi</taxon>
        <taxon>Dikarya</taxon>
        <taxon>Ascomycota</taxon>
        <taxon>Pezizomycotina</taxon>
        <taxon>Leotiomycetes</taxon>
        <taxon>Helotiales</taxon>
        <taxon>Sclerotiniaceae</taxon>
        <taxon>Sclerotinia</taxon>
    </lineage>
</organism>
<feature type="transmembrane region" description="Helical" evidence="2">
    <location>
        <begin position="163"/>
        <end position="186"/>
    </location>
</feature>
<keyword evidence="2" id="KW-0472">Membrane</keyword>
<dbReference type="Proteomes" id="UP000019487">
    <property type="component" value="Unassembled WGS sequence"/>
</dbReference>
<dbReference type="EMBL" id="AYSA01000403">
    <property type="protein sequence ID" value="ESZ92237.1"/>
    <property type="molecule type" value="Genomic_DNA"/>
</dbReference>
<feature type="compositionally biased region" description="Low complexity" evidence="1">
    <location>
        <begin position="36"/>
        <end position="57"/>
    </location>
</feature>
<evidence type="ECO:0000313" key="4">
    <source>
        <dbReference type="Proteomes" id="UP000019487"/>
    </source>
</evidence>
<keyword evidence="4" id="KW-1185">Reference proteome</keyword>
<keyword evidence="2" id="KW-1133">Transmembrane helix</keyword>
<feature type="region of interest" description="Disordered" evidence="1">
    <location>
        <begin position="367"/>
        <end position="400"/>
    </location>
</feature>
<feature type="compositionally biased region" description="Basic and acidic residues" evidence="1">
    <location>
        <begin position="528"/>
        <end position="538"/>
    </location>
</feature>
<evidence type="ECO:0000256" key="2">
    <source>
        <dbReference type="SAM" id="Phobius"/>
    </source>
</evidence>
<name>W9C644_SCLBF</name>
<gene>
    <name evidence="3" type="ORF">SBOR_7363</name>
</gene>
<feature type="compositionally biased region" description="Basic and acidic residues" evidence="1">
    <location>
        <begin position="688"/>
        <end position="701"/>
    </location>
</feature>
<dbReference type="AlphaFoldDB" id="W9C644"/>